<evidence type="ECO:0000313" key="3">
    <source>
        <dbReference type="Proteomes" id="UP001176806"/>
    </source>
</evidence>
<keyword evidence="1" id="KW-0812">Transmembrane</keyword>
<dbReference type="Proteomes" id="UP001176806">
    <property type="component" value="Unassembled WGS sequence"/>
</dbReference>
<dbReference type="EMBL" id="JAUOEL010000013">
    <property type="protein sequence ID" value="MDO5977174.1"/>
    <property type="molecule type" value="Genomic_DNA"/>
</dbReference>
<keyword evidence="1" id="KW-1133">Transmembrane helix</keyword>
<sequence length="46" mass="5047">MKNLENFGIQEMNTKEMKEVNGGFWGLFALAVVIAIAVFGKNVTVS</sequence>
<dbReference type="NCBIfam" id="TIGR01847">
    <property type="entry name" value="bacteriocin_sig"/>
    <property type="match status" value="1"/>
</dbReference>
<comment type="caution">
    <text evidence="2">The sequence shown here is derived from an EMBL/GenBank/DDBJ whole genome shotgun (WGS) entry which is preliminary data.</text>
</comment>
<dbReference type="InterPro" id="IPR023991">
    <property type="entry name" value="Bacteriocin_IIb_lactobn/cerein"/>
</dbReference>
<keyword evidence="1" id="KW-0472">Membrane</keyword>
<name>A0ABT8WVQ7_9FLAO</name>
<dbReference type="InterPro" id="IPR010133">
    <property type="entry name" value="Bacteriocin_signal_seq"/>
</dbReference>
<proteinExistence type="predicted"/>
<accession>A0ABT8WVQ7</accession>
<keyword evidence="3" id="KW-1185">Reference proteome</keyword>
<dbReference type="RefSeq" id="WP_303304502.1">
    <property type="nucleotide sequence ID" value="NZ_BAABDA010000058.1"/>
</dbReference>
<gene>
    <name evidence="2" type="ORF">Q4Q40_23510</name>
</gene>
<protein>
    <submittedName>
        <fullName evidence="2">Class IIb bacteriocin, lactobin A/cerein 7B family</fullName>
    </submittedName>
</protein>
<organism evidence="2 3">
    <name type="scientific">Flavivirga jejuensis</name>
    <dbReference type="NCBI Taxonomy" id="870487"/>
    <lineage>
        <taxon>Bacteria</taxon>
        <taxon>Pseudomonadati</taxon>
        <taxon>Bacteroidota</taxon>
        <taxon>Flavobacteriia</taxon>
        <taxon>Flavobacteriales</taxon>
        <taxon>Flavobacteriaceae</taxon>
        <taxon>Flavivirga</taxon>
    </lineage>
</organism>
<dbReference type="NCBIfam" id="TIGR03949">
    <property type="entry name" value="bact_IIb_cerein"/>
    <property type="match status" value="1"/>
</dbReference>
<reference evidence="2" key="1">
    <citation type="submission" date="2023-07" db="EMBL/GenBank/DDBJ databases">
        <title>Two novel species in the genus Flavivirga.</title>
        <authorList>
            <person name="Kwon K."/>
        </authorList>
    </citation>
    <scope>NUCLEOTIDE SEQUENCE</scope>
    <source>
        <strain evidence="2">KACC 14158</strain>
    </source>
</reference>
<evidence type="ECO:0000313" key="2">
    <source>
        <dbReference type="EMBL" id="MDO5977174.1"/>
    </source>
</evidence>
<feature type="transmembrane region" description="Helical" evidence="1">
    <location>
        <begin position="20"/>
        <end position="40"/>
    </location>
</feature>
<evidence type="ECO:0000256" key="1">
    <source>
        <dbReference type="SAM" id="Phobius"/>
    </source>
</evidence>